<evidence type="ECO:0000313" key="2">
    <source>
        <dbReference type="EMBL" id="KAK8097162.1"/>
    </source>
</evidence>
<protein>
    <submittedName>
        <fullName evidence="2">ATP synthase complex subunit H-domain-containing protein</fullName>
    </submittedName>
</protein>
<keyword evidence="3" id="KW-1185">Reference proteome</keyword>
<sequence>MLFQLRPSTARSAASAITRVARVNAARTFIAPTVSRRADFVQELYLKELKAYKPTPSPEEADLASNLKDYENMAVEVEGQEAVAPGSAAPVAEDWLVEEEEEETAHH</sequence>
<organism evidence="2 3">
    <name type="scientific">Apiospora kogelbergensis</name>
    <dbReference type="NCBI Taxonomy" id="1337665"/>
    <lineage>
        <taxon>Eukaryota</taxon>
        <taxon>Fungi</taxon>
        <taxon>Dikarya</taxon>
        <taxon>Ascomycota</taxon>
        <taxon>Pezizomycotina</taxon>
        <taxon>Sordariomycetes</taxon>
        <taxon>Xylariomycetidae</taxon>
        <taxon>Amphisphaeriales</taxon>
        <taxon>Apiosporaceae</taxon>
        <taxon>Apiospora</taxon>
    </lineage>
</organism>
<dbReference type="EMBL" id="JAQQWP010000010">
    <property type="protein sequence ID" value="KAK8097162.1"/>
    <property type="molecule type" value="Genomic_DNA"/>
</dbReference>
<accession>A0AAW0QGN1</accession>
<feature type="region of interest" description="Disordered" evidence="1">
    <location>
        <begin position="81"/>
        <end position="107"/>
    </location>
</feature>
<dbReference type="GO" id="GO:0046933">
    <property type="term" value="F:proton-transporting ATP synthase activity, rotational mechanism"/>
    <property type="evidence" value="ECO:0007669"/>
    <property type="project" value="TreeGrafter"/>
</dbReference>
<name>A0AAW0QGN1_9PEZI</name>
<dbReference type="AlphaFoldDB" id="A0AAW0QGN1"/>
<feature type="compositionally biased region" description="Acidic residues" evidence="1">
    <location>
        <begin position="95"/>
        <end position="107"/>
    </location>
</feature>
<dbReference type="InterPro" id="IPR019711">
    <property type="entry name" value="ATP_synth_F0_suH"/>
</dbReference>
<comment type="caution">
    <text evidence="2">The sequence shown here is derived from an EMBL/GenBank/DDBJ whole genome shotgun (WGS) entry which is preliminary data.</text>
</comment>
<dbReference type="Proteomes" id="UP001392437">
    <property type="component" value="Unassembled WGS sequence"/>
</dbReference>
<proteinExistence type="predicted"/>
<reference evidence="2 3" key="1">
    <citation type="submission" date="2023-01" db="EMBL/GenBank/DDBJ databases">
        <title>Analysis of 21 Apiospora genomes using comparative genomics revels a genus with tremendous synthesis potential of carbohydrate active enzymes and secondary metabolites.</title>
        <authorList>
            <person name="Sorensen T."/>
        </authorList>
    </citation>
    <scope>NUCLEOTIDE SEQUENCE [LARGE SCALE GENOMIC DNA]</scope>
    <source>
        <strain evidence="2 3">CBS 117206</strain>
    </source>
</reference>
<dbReference type="PANTHER" id="PTHR28207">
    <property type="entry name" value="ATP SYNTHASE SUBUNIT H, MITOCHONDRIAL"/>
    <property type="match status" value="1"/>
</dbReference>
<dbReference type="Pfam" id="PF10775">
    <property type="entry name" value="ATP_sub_h"/>
    <property type="match status" value="1"/>
</dbReference>
<dbReference type="PANTHER" id="PTHR28207:SF1">
    <property type="entry name" value="ATP SYNTHASE SUBUNIT H, MITOCHONDRIAL"/>
    <property type="match status" value="1"/>
</dbReference>
<evidence type="ECO:0000313" key="3">
    <source>
        <dbReference type="Proteomes" id="UP001392437"/>
    </source>
</evidence>
<gene>
    <name evidence="2" type="ORF">PG999_013106</name>
</gene>
<evidence type="ECO:0000256" key="1">
    <source>
        <dbReference type="SAM" id="MobiDB-lite"/>
    </source>
</evidence>